<dbReference type="InterPro" id="IPR025965">
    <property type="entry name" value="FlgD/Vpr_Ig-like"/>
</dbReference>
<name>A0A538UBE5_UNCEI</name>
<evidence type="ECO:0000259" key="2">
    <source>
        <dbReference type="Pfam" id="PF13860"/>
    </source>
</evidence>
<evidence type="ECO:0000313" key="3">
    <source>
        <dbReference type="EMBL" id="TMQ73167.1"/>
    </source>
</evidence>
<evidence type="ECO:0000256" key="1">
    <source>
        <dbReference type="SAM" id="MobiDB-lite"/>
    </source>
</evidence>
<dbReference type="EMBL" id="VBPB01000080">
    <property type="protein sequence ID" value="TMQ73167.1"/>
    <property type="molecule type" value="Genomic_DNA"/>
</dbReference>
<feature type="domain" description="FlgD/Vpr Ig-like" evidence="2">
    <location>
        <begin position="27"/>
        <end position="86"/>
    </location>
</feature>
<organism evidence="3 4">
    <name type="scientific">Eiseniibacteriota bacterium</name>
    <dbReference type="NCBI Taxonomy" id="2212470"/>
    <lineage>
        <taxon>Bacteria</taxon>
        <taxon>Candidatus Eiseniibacteriota</taxon>
    </lineage>
</organism>
<dbReference type="Gene3D" id="2.60.40.4070">
    <property type="match status" value="1"/>
</dbReference>
<evidence type="ECO:0000313" key="4">
    <source>
        <dbReference type="Proteomes" id="UP000319771"/>
    </source>
</evidence>
<feature type="non-terminal residue" evidence="3">
    <location>
        <position position="1"/>
    </location>
</feature>
<dbReference type="AlphaFoldDB" id="A0A538UBE5"/>
<protein>
    <recommendedName>
        <fullName evidence="2">FlgD/Vpr Ig-like domain-containing protein</fullName>
    </recommendedName>
</protein>
<feature type="region of interest" description="Disordered" evidence="1">
    <location>
        <begin position="67"/>
        <end position="87"/>
    </location>
</feature>
<feature type="region of interest" description="Disordered" evidence="1">
    <location>
        <begin position="1"/>
        <end position="26"/>
    </location>
</feature>
<reference evidence="3 4" key="1">
    <citation type="journal article" date="2019" name="Nat. Microbiol.">
        <title>Mediterranean grassland soil C-N compound turnover is dependent on rainfall and depth, and is mediated by genomically divergent microorganisms.</title>
        <authorList>
            <person name="Diamond S."/>
            <person name="Andeer P.F."/>
            <person name="Li Z."/>
            <person name="Crits-Christoph A."/>
            <person name="Burstein D."/>
            <person name="Anantharaman K."/>
            <person name="Lane K.R."/>
            <person name="Thomas B.C."/>
            <person name="Pan C."/>
            <person name="Northen T.R."/>
            <person name="Banfield J.F."/>
        </authorList>
    </citation>
    <scope>NUCLEOTIDE SEQUENCE [LARGE SCALE GENOMIC DNA]</scope>
    <source>
        <strain evidence="3">WS_11</strain>
    </source>
</reference>
<dbReference type="Pfam" id="PF13860">
    <property type="entry name" value="FlgD_ig"/>
    <property type="match status" value="1"/>
</dbReference>
<gene>
    <name evidence="3" type="ORF">E6K81_05515</name>
</gene>
<sequence length="87" mass="9254">GVAAVSPPGAPARFQLLAPSPNPSRDGQLTIRFNLPSTERVSAQVLDVQGHRVRTLATDREFPPGTQVLGWDGRNNAGVSLPNGVYH</sequence>
<comment type="caution">
    <text evidence="3">The sequence shown here is derived from an EMBL/GenBank/DDBJ whole genome shotgun (WGS) entry which is preliminary data.</text>
</comment>
<dbReference type="Proteomes" id="UP000319771">
    <property type="component" value="Unassembled WGS sequence"/>
</dbReference>
<proteinExistence type="predicted"/>
<accession>A0A538UBE5</accession>